<accession>A0A0G1HF81</accession>
<gene>
    <name evidence="1" type="ORF">UW37_C0045G0001</name>
</gene>
<protein>
    <submittedName>
        <fullName evidence="1">Uncharacterized protein</fullName>
    </submittedName>
</protein>
<reference evidence="1 2" key="1">
    <citation type="journal article" date="2015" name="Nature">
        <title>rRNA introns, odd ribosomes, and small enigmatic genomes across a large radiation of phyla.</title>
        <authorList>
            <person name="Brown C.T."/>
            <person name="Hug L.A."/>
            <person name="Thomas B.C."/>
            <person name="Sharon I."/>
            <person name="Castelle C.J."/>
            <person name="Singh A."/>
            <person name="Wilkins M.J."/>
            <person name="Williams K.H."/>
            <person name="Banfield J.F."/>
        </authorList>
    </citation>
    <scope>NUCLEOTIDE SEQUENCE [LARGE SCALE GENOMIC DNA]</scope>
</reference>
<organism evidence="1 2">
    <name type="scientific">Candidatus Gottesmanbacteria bacterium GW2011_GWA2_44_17</name>
    <dbReference type="NCBI Taxonomy" id="1618444"/>
    <lineage>
        <taxon>Bacteria</taxon>
        <taxon>Candidatus Gottesmaniibacteriota</taxon>
    </lineage>
</organism>
<name>A0A0G1HF81_9BACT</name>
<evidence type="ECO:0000313" key="2">
    <source>
        <dbReference type="Proteomes" id="UP000034063"/>
    </source>
</evidence>
<dbReference type="AlphaFoldDB" id="A0A0G1HF81"/>
<comment type="caution">
    <text evidence="1">The sequence shown here is derived from an EMBL/GenBank/DDBJ whole genome shotgun (WGS) entry which is preliminary data.</text>
</comment>
<sequence length="83" mass="9963">MTFLCQKTEQLQRRVYGGVKIPYTKLKEIYRQTKENFLTPVVSFEKLDTIEKEYSDNEFAEILRKEETKIFAENIRLKNNGLR</sequence>
<dbReference type="EMBL" id="LCIB01000045">
    <property type="protein sequence ID" value="KKT45550.1"/>
    <property type="molecule type" value="Genomic_DNA"/>
</dbReference>
<proteinExistence type="predicted"/>
<evidence type="ECO:0000313" key="1">
    <source>
        <dbReference type="EMBL" id="KKT45550.1"/>
    </source>
</evidence>
<dbReference type="Proteomes" id="UP000034063">
    <property type="component" value="Unassembled WGS sequence"/>
</dbReference>